<dbReference type="InterPro" id="IPR025158">
    <property type="entry name" value="Mg_chelat-rel_C"/>
</dbReference>
<evidence type="ECO:0000256" key="2">
    <source>
        <dbReference type="ARBA" id="ARBA00022741"/>
    </source>
</evidence>
<dbReference type="SMART" id="SM00382">
    <property type="entry name" value="AAA"/>
    <property type="match status" value="1"/>
</dbReference>
<keyword evidence="3" id="KW-0067">ATP-binding</keyword>
<proteinExistence type="inferred from homology"/>
<dbReference type="Gene3D" id="3.40.50.300">
    <property type="entry name" value="P-loop containing nucleotide triphosphate hydrolases"/>
    <property type="match status" value="1"/>
</dbReference>
<evidence type="ECO:0000313" key="6">
    <source>
        <dbReference type="Proteomes" id="UP000294887"/>
    </source>
</evidence>
<accession>A0A4R1F8I8</accession>
<dbReference type="InterPro" id="IPR003593">
    <property type="entry name" value="AAA+_ATPase"/>
</dbReference>
<dbReference type="Pfam" id="PF13335">
    <property type="entry name" value="Mg_chelatase_C"/>
    <property type="match status" value="1"/>
</dbReference>
<dbReference type="InterPro" id="IPR004482">
    <property type="entry name" value="Mg_chelat-rel"/>
</dbReference>
<evidence type="ECO:0000313" key="5">
    <source>
        <dbReference type="EMBL" id="TCJ89072.1"/>
    </source>
</evidence>
<dbReference type="Pfam" id="PF01078">
    <property type="entry name" value="Mg_chelatase"/>
    <property type="match status" value="1"/>
</dbReference>
<dbReference type="AlphaFoldDB" id="A0A4R1F8I8"/>
<keyword evidence="2" id="KW-0547">Nucleotide-binding</keyword>
<organism evidence="5 6">
    <name type="scientific">Cocleimonas flava</name>
    <dbReference type="NCBI Taxonomy" id="634765"/>
    <lineage>
        <taxon>Bacteria</taxon>
        <taxon>Pseudomonadati</taxon>
        <taxon>Pseudomonadota</taxon>
        <taxon>Gammaproteobacteria</taxon>
        <taxon>Thiotrichales</taxon>
        <taxon>Thiotrichaceae</taxon>
        <taxon>Cocleimonas</taxon>
    </lineage>
</organism>
<dbReference type="RefSeq" id="WP_131904728.1">
    <property type="nucleotide sequence ID" value="NZ_BAAAFU010000008.1"/>
</dbReference>
<dbReference type="NCBIfam" id="TIGR00368">
    <property type="entry name" value="YifB family Mg chelatase-like AAA ATPase"/>
    <property type="match status" value="1"/>
</dbReference>
<dbReference type="GO" id="GO:0003677">
    <property type="term" value="F:DNA binding"/>
    <property type="evidence" value="ECO:0007669"/>
    <property type="project" value="InterPro"/>
</dbReference>
<dbReference type="SUPFAM" id="SSF52540">
    <property type="entry name" value="P-loop containing nucleoside triphosphate hydrolases"/>
    <property type="match status" value="1"/>
</dbReference>
<evidence type="ECO:0000256" key="3">
    <source>
        <dbReference type="ARBA" id="ARBA00022840"/>
    </source>
</evidence>
<dbReference type="PROSITE" id="PS50051">
    <property type="entry name" value="MCM_2"/>
    <property type="match status" value="1"/>
</dbReference>
<dbReference type="PRINTS" id="PR01657">
    <property type="entry name" value="MCMFAMILY"/>
</dbReference>
<dbReference type="InterPro" id="IPR014721">
    <property type="entry name" value="Ribsml_uS5_D2-typ_fold_subgr"/>
</dbReference>
<evidence type="ECO:0000256" key="1">
    <source>
        <dbReference type="ARBA" id="ARBA00006354"/>
    </source>
</evidence>
<reference evidence="5 6" key="1">
    <citation type="submission" date="2019-03" db="EMBL/GenBank/DDBJ databases">
        <title>Genomic Encyclopedia of Type Strains, Phase IV (KMG-IV): sequencing the most valuable type-strain genomes for metagenomic binning, comparative biology and taxonomic classification.</title>
        <authorList>
            <person name="Goeker M."/>
        </authorList>
    </citation>
    <scope>NUCLEOTIDE SEQUENCE [LARGE SCALE GENOMIC DNA]</scope>
    <source>
        <strain evidence="5 6">DSM 24830</strain>
    </source>
</reference>
<dbReference type="InterPro" id="IPR020568">
    <property type="entry name" value="Ribosomal_Su5_D2-typ_SF"/>
</dbReference>
<dbReference type="EMBL" id="SMFQ01000002">
    <property type="protein sequence ID" value="TCJ89072.1"/>
    <property type="molecule type" value="Genomic_DNA"/>
</dbReference>
<protein>
    <submittedName>
        <fullName evidence="5">Magnesium chelatase family protein</fullName>
    </submittedName>
</protein>
<sequence>MNLAVVFSRTNDGIDAPLVTVEVHLSNGLPGFAIVGLPELAVKESKDRVRAAIINSRFEFPAKRITVNLAPADLPKDGGRFDLPIALGILAASGQISESALADYEFIGELALGGQLRSVKGVLPTAYAASEADRKLFLPQENANEASLIKDLEVFPATHLLQICAHLTDTERLLVHENTEINNEVKYASDLSEVKGQFQAKRALEIAAAGNHNLLMIGPPGTGKTMLASRLATILPPMSEKESLESAAIASISDQGFDSSQWGLRPIRDPHHTSSGVALVGGGAKVRPGEISLAHNGVLFLDELVEFDRKVLDVLREPLETGCITISRAARQATYPARFQLITAMNPCPQGRDCDFKSNCHCSLEQQRKHRSKLSAPFLDRIDLQIEVLRLPREDLQSPSTGETSASVRARVIAARNRQLQRQQKANHFLSNKEIEKYCKLSEADENLLAQVMEKFKLSARAYHRILKVARTIADIEGSEHIQTTHLSETISYRAMDRMNGV</sequence>
<dbReference type="Pfam" id="PF13541">
    <property type="entry name" value="ChlI"/>
    <property type="match status" value="1"/>
</dbReference>
<dbReference type="InterPro" id="IPR000523">
    <property type="entry name" value="Mg_chelatse_chII-like_cat_dom"/>
</dbReference>
<dbReference type="InterPro" id="IPR027417">
    <property type="entry name" value="P-loop_NTPase"/>
</dbReference>
<dbReference type="SUPFAM" id="SSF54211">
    <property type="entry name" value="Ribosomal protein S5 domain 2-like"/>
    <property type="match status" value="1"/>
</dbReference>
<dbReference type="OrthoDB" id="9813147at2"/>
<comment type="similarity">
    <text evidence="1">Belongs to the Mg-chelatase subunits D/I family. ComM subfamily.</text>
</comment>
<evidence type="ECO:0000259" key="4">
    <source>
        <dbReference type="PROSITE" id="PS50051"/>
    </source>
</evidence>
<dbReference type="PANTHER" id="PTHR32039:SF7">
    <property type="entry name" value="COMPETENCE PROTEIN COMM"/>
    <property type="match status" value="1"/>
</dbReference>
<dbReference type="InterPro" id="IPR045006">
    <property type="entry name" value="CHLI-like"/>
</dbReference>
<dbReference type="GO" id="GO:0005524">
    <property type="term" value="F:ATP binding"/>
    <property type="evidence" value="ECO:0007669"/>
    <property type="project" value="UniProtKB-KW"/>
</dbReference>
<gene>
    <name evidence="5" type="ORF">EV695_0933</name>
</gene>
<comment type="caution">
    <text evidence="5">The sequence shown here is derived from an EMBL/GenBank/DDBJ whole genome shotgun (WGS) entry which is preliminary data.</text>
</comment>
<dbReference type="InterPro" id="IPR001208">
    <property type="entry name" value="MCM_dom"/>
</dbReference>
<dbReference type="Gene3D" id="3.30.230.10">
    <property type="match status" value="1"/>
</dbReference>
<feature type="domain" description="MCM C-terminal AAA(+) ATPase" evidence="4">
    <location>
        <begin position="286"/>
        <end position="384"/>
    </location>
</feature>
<dbReference type="NCBIfam" id="NF007365">
    <property type="entry name" value="PRK09862.1"/>
    <property type="match status" value="1"/>
</dbReference>
<dbReference type="Proteomes" id="UP000294887">
    <property type="component" value="Unassembled WGS sequence"/>
</dbReference>
<name>A0A4R1F8I8_9GAMM</name>
<keyword evidence="6" id="KW-1185">Reference proteome</keyword>
<dbReference type="PANTHER" id="PTHR32039">
    <property type="entry name" value="MAGNESIUM-CHELATASE SUBUNIT CHLI"/>
    <property type="match status" value="1"/>
</dbReference>